<evidence type="ECO:0000256" key="1">
    <source>
        <dbReference type="ARBA" id="ARBA00004609"/>
    </source>
</evidence>
<evidence type="ECO:0000256" key="8">
    <source>
        <dbReference type="SAM" id="MobiDB-lite"/>
    </source>
</evidence>
<evidence type="ECO:0000256" key="6">
    <source>
        <dbReference type="ARBA" id="ARBA00023136"/>
    </source>
</evidence>
<keyword evidence="4" id="KW-0336">GPI-anchor</keyword>
<dbReference type="PANTHER" id="PTHR32077:SF3">
    <property type="entry name" value="FASCICLIN-LIKE ARABINOGALACTAN PROTEIN 7"/>
    <property type="match status" value="1"/>
</dbReference>
<keyword evidence="5" id="KW-0732">Signal</keyword>
<keyword evidence="3" id="KW-1003">Cell membrane</keyword>
<proteinExistence type="inferred from homology"/>
<comment type="function">
    <text evidence="7">May be a cell surface adhesion protein.</text>
</comment>
<dbReference type="EMBL" id="BQKI01000072">
    <property type="protein sequence ID" value="GJN15813.1"/>
    <property type="molecule type" value="Genomic_DNA"/>
</dbReference>
<feature type="transmembrane region" description="Helical" evidence="9">
    <location>
        <begin position="218"/>
        <end position="240"/>
    </location>
</feature>
<reference evidence="11" key="2">
    <citation type="submission" date="2021-12" db="EMBL/GenBank/DDBJ databases">
        <title>Resequencing data analysis of finger millet.</title>
        <authorList>
            <person name="Hatakeyama M."/>
            <person name="Aluri S."/>
            <person name="Balachadran M.T."/>
            <person name="Sivarajan S.R."/>
            <person name="Poveda L."/>
            <person name="Shimizu-Inatsugi R."/>
            <person name="Schlapbach R."/>
            <person name="Sreeman S.M."/>
            <person name="Shimizu K.K."/>
        </authorList>
    </citation>
    <scope>NUCLEOTIDE SEQUENCE</scope>
</reference>
<comment type="similarity">
    <text evidence="2">Belongs to the fasciclin-like AGP family.</text>
</comment>
<dbReference type="Pfam" id="PF02469">
    <property type="entry name" value="Fasciclin"/>
    <property type="match status" value="1"/>
</dbReference>
<dbReference type="GO" id="GO:0005886">
    <property type="term" value="C:plasma membrane"/>
    <property type="evidence" value="ECO:0007669"/>
    <property type="project" value="UniProtKB-SubCell"/>
</dbReference>
<evidence type="ECO:0000256" key="9">
    <source>
        <dbReference type="SAM" id="Phobius"/>
    </source>
</evidence>
<dbReference type="InterPro" id="IPR045003">
    <property type="entry name" value="FLA_A"/>
</dbReference>
<reference evidence="11" key="1">
    <citation type="journal article" date="2018" name="DNA Res.">
        <title>Multiple hybrid de novo genome assembly of finger millet, an orphan allotetraploid crop.</title>
        <authorList>
            <person name="Hatakeyama M."/>
            <person name="Aluri S."/>
            <person name="Balachadran M.T."/>
            <person name="Sivarajan S.R."/>
            <person name="Patrignani A."/>
            <person name="Gruter S."/>
            <person name="Poveda L."/>
            <person name="Shimizu-Inatsugi R."/>
            <person name="Baeten J."/>
            <person name="Francoijs K.J."/>
            <person name="Nataraja K.N."/>
            <person name="Reddy Y.A.N."/>
            <person name="Phadnis S."/>
            <person name="Ravikumar R.L."/>
            <person name="Schlapbach R."/>
            <person name="Sreeman S.M."/>
            <person name="Shimizu K.K."/>
        </authorList>
    </citation>
    <scope>NUCLEOTIDE SEQUENCE</scope>
</reference>
<gene>
    <name evidence="11" type="primary">gb02756</name>
    <name evidence="11" type="ORF">PR202_gb02756</name>
</gene>
<dbReference type="InterPro" id="IPR000782">
    <property type="entry name" value="FAS1_domain"/>
</dbReference>
<feature type="domain" description="FAS1" evidence="10">
    <location>
        <begin position="271"/>
        <end position="413"/>
    </location>
</feature>
<evidence type="ECO:0000256" key="5">
    <source>
        <dbReference type="ARBA" id="ARBA00022729"/>
    </source>
</evidence>
<dbReference type="Gene3D" id="2.30.180.10">
    <property type="entry name" value="FAS1 domain"/>
    <property type="match status" value="1"/>
</dbReference>
<dbReference type="GO" id="GO:0009834">
    <property type="term" value="P:plant-type secondary cell wall biogenesis"/>
    <property type="evidence" value="ECO:0007669"/>
    <property type="project" value="TreeGrafter"/>
</dbReference>
<accession>A0AAV5DZ80</accession>
<dbReference type="InterPro" id="IPR036378">
    <property type="entry name" value="FAS1_dom_sf"/>
</dbReference>
<evidence type="ECO:0000313" key="11">
    <source>
        <dbReference type="EMBL" id="GJN15813.1"/>
    </source>
</evidence>
<keyword evidence="4" id="KW-0325">Glycoprotein</keyword>
<feature type="compositionally biased region" description="Low complexity" evidence="8">
    <location>
        <begin position="441"/>
        <end position="453"/>
    </location>
</feature>
<dbReference type="PANTHER" id="PTHR32077">
    <property type="entry name" value="FASCICLIN-LIKE ARABINOGALACTAN PROTEIN"/>
    <property type="match status" value="1"/>
</dbReference>
<name>A0AAV5DZ80_ELECO</name>
<evidence type="ECO:0000256" key="4">
    <source>
        <dbReference type="ARBA" id="ARBA00022622"/>
    </source>
</evidence>
<evidence type="ECO:0000256" key="2">
    <source>
        <dbReference type="ARBA" id="ARBA00007843"/>
    </source>
</evidence>
<dbReference type="SUPFAM" id="SSF82153">
    <property type="entry name" value="FAS1 domain"/>
    <property type="match status" value="1"/>
</dbReference>
<feature type="region of interest" description="Disordered" evidence="8">
    <location>
        <begin position="425"/>
        <end position="455"/>
    </location>
</feature>
<keyword evidence="6 9" id="KW-0472">Membrane</keyword>
<evidence type="ECO:0000256" key="7">
    <source>
        <dbReference type="ARBA" id="ARBA00024686"/>
    </source>
</evidence>
<feature type="transmembrane region" description="Helical" evidence="9">
    <location>
        <begin position="463"/>
        <end position="485"/>
    </location>
</feature>
<comment type="caution">
    <text evidence="11">The sequence shown here is derived from an EMBL/GenBank/DDBJ whole genome shotgun (WGS) entry which is preliminary data.</text>
</comment>
<dbReference type="Proteomes" id="UP001054889">
    <property type="component" value="Unassembled WGS sequence"/>
</dbReference>
<evidence type="ECO:0000259" key="10">
    <source>
        <dbReference type="PROSITE" id="PS50213"/>
    </source>
</evidence>
<keyword evidence="9" id="KW-0812">Transmembrane</keyword>
<organism evidence="11 12">
    <name type="scientific">Eleusine coracana subsp. coracana</name>
    <dbReference type="NCBI Taxonomy" id="191504"/>
    <lineage>
        <taxon>Eukaryota</taxon>
        <taxon>Viridiplantae</taxon>
        <taxon>Streptophyta</taxon>
        <taxon>Embryophyta</taxon>
        <taxon>Tracheophyta</taxon>
        <taxon>Spermatophyta</taxon>
        <taxon>Magnoliopsida</taxon>
        <taxon>Liliopsida</taxon>
        <taxon>Poales</taxon>
        <taxon>Poaceae</taxon>
        <taxon>PACMAD clade</taxon>
        <taxon>Chloridoideae</taxon>
        <taxon>Cynodonteae</taxon>
        <taxon>Eleusininae</taxon>
        <taxon>Eleusine</taxon>
    </lineage>
</organism>
<dbReference type="SMART" id="SM00554">
    <property type="entry name" value="FAS1"/>
    <property type="match status" value="1"/>
</dbReference>
<sequence length="486" mass="54272">MLGEGPWEEGEGPDDMWLKMATCVRKVASEVFGVSRGGKQEAKDTWWWNDEVQRAIKEKKECFKRLHLDKSATNIEGYTIAKRAAKRAVSVAKGQAYDNLYQRLGTKEGEKDIYRMAKTRERKTRDINQIKCIKDGVDRLLVRDEEIKDRWREYFDKLFNGEEEGPIVELDDSFDDNNRRFVRRIQETEIEEALKRMKSGKAMGPDGIPIEDIGSEKAIWWSMMEFKASMFTVAVLVIVLSSPAFAQKHKSPAPATPILPPSPAPAPGPHHVDLADLLSVAGPFHTFLEYLQKTDVLETFQNQANSTKEGITIFVPKDSAFAALKETTFANLTQDQLKSLILYHALPKFYSLAEFNKLSSQNPVPTFAGSQYTLNLTDNMGSIHVMSMWSNPKISSSVLSTYPVAVYEVDKVLLPMQIFKSEPPLAPAPAPAPDAKESDVAPSPRSAKSASAKAKAEEKNSSYQVGVGIANYLIIAVSSGLMMLLW</sequence>
<evidence type="ECO:0000256" key="3">
    <source>
        <dbReference type="ARBA" id="ARBA00022475"/>
    </source>
</evidence>
<keyword evidence="4" id="KW-0449">Lipoprotein</keyword>
<keyword evidence="12" id="KW-1185">Reference proteome</keyword>
<evidence type="ECO:0000313" key="12">
    <source>
        <dbReference type="Proteomes" id="UP001054889"/>
    </source>
</evidence>
<dbReference type="AlphaFoldDB" id="A0AAV5DZ80"/>
<dbReference type="FunFam" id="2.30.180.10:FF:000012">
    <property type="entry name" value="Fasciclin-like arabinogalactan protein 7"/>
    <property type="match status" value="1"/>
</dbReference>
<dbReference type="GO" id="GO:0098552">
    <property type="term" value="C:side of membrane"/>
    <property type="evidence" value="ECO:0007669"/>
    <property type="project" value="UniProtKB-KW"/>
</dbReference>
<protein>
    <recommendedName>
        <fullName evidence="10">FAS1 domain-containing protein</fullName>
    </recommendedName>
</protein>
<dbReference type="PROSITE" id="PS50213">
    <property type="entry name" value="FAS1"/>
    <property type="match status" value="1"/>
</dbReference>
<comment type="subcellular location">
    <subcellularLocation>
        <location evidence="1">Cell membrane</location>
        <topology evidence="1">Lipid-anchor</topology>
        <topology evidence="1">GPI-anchor</topology>
    </subcellularLocation>
</comment>
<keyword evidence="9" id="KW-1133">Transmembrane helix</keyword>